<dbReference type="PROSITE" id="PS50267">
    <property type="entry name" value="NA_NEUROTRAN_SYMP_3"/>
    <property type="match status" value="1"/>
</dbReference>
<feature type="transmembrane region" description="Helical" evidence="6">
    <location>
        <begin position="171"/>
        <end position="189"/>
    </location>
</feature>
<dbReference type="Pfam" id="PF00209">
    <property type="entry name" value="SNF"/>
    <property type="match status" value="2"/>
</dbReference>
<dbReference type="PANTHER" id="PTHR42948">
    <property type="entry name" value="TRANSPORTER"/>
    <property type="match status" value="1"/>
</dbReference>
<feature type="transmembrane region" description="Helical" evidence="6">
    <location>
        <begin position="301"/>
        <end position="322"/>
    </location>
</feature>
<evidence type="ECO:0000256" key="6">
    <source>
        <dbReference type="SAM" id="Phobius"/>
    </source>
</evidence>
<reference evidence="7 8" key="1">
    <citation type="journal article" date="2022" name="Genome Biol. Evol.">
        <title>Host diet, physiology and behaviors set the stage for Lachnospiraceae cladogenesis.</title>
        <authorList>
            <person name="Vera-Ponce De Leon A."/>
            <person name="Schneider M."/>
            <person name="Jahnes B.C."/>
            <person name="Sadowski V."/>
            <person name="Camuy-Velez L.A."/>
            <person name="Duan J."/>
            <person name="Sabree Z.L."/>
        </authorList>
    </citation>
    <scope>NUCLEOTIDE SEQUENCE [LARGE SCALE GENOMIC DNA]</scope>
    <source>
        <strain evidence="7 8">PAL113</strain>
    </source>
</reference>
<dbReference type="CDD" id="cd10336">
    <property type="entry name" value="SLC6sbd_Tyt1-Like"/>
    <property type="match status" value="1"/>
</dbReference>
<feature type="transmembrane region" description="Helical" evidence="6">
    <location>
        <begin position="143"/>
        <end position="164"/>
    </location>
</feature>
<feature type="transmembrane region" description="Helical" evidence="6">
    <location>
        <begin position="432"/>
        <end position="453"/>
    </location>
</feature>
<feature type="transmembrane region" description="Helical" evidence="6">
    <location>
        <begin position="37"/>
        <end position="55"/>
    </location>
</feature>
<evidence type="ECO:0000256" key="3">
    <source>
        <dbReference type="ARBA" id="ARBA00022692"/>
    </source>
</evidence>
<dbReference type="InterPro" id="IPR000175">
    <property type="entry name" value="Na/ntran_symport"/>
</dbReference>
<dbReference type="Proteomes" id="UP001523566">
    <property type="component" value="Unassembled WGS sequence"/>
</dbReference>
<proteinExistence type="predicted"/>
<name>A0ABT1EAA0_9FIRM</name>
<dbReference type="InterPro" id="IPR047218">
    <property type="entry name" value="YocR/YhdH-like"/>
</dbReference>
<keyword evidence="4 6" id="KW-1133">Transmembrane helix</keyword>
<comment type="subcellular location">
    <subcellularLocation>
        <location evidence="1">Membrane</location>
        <topology evidence="1">Multi-pass membrane protein</topology>
    </subcellularLocation>
</comment>
<dbReference type="EMBL" id="JAMZFW010000013">
    <property type="protein sequence ID" value="MCP1102749.1"/>
    <property type="molecule type" value="Genomic_DNA"/>
</dbReference>
<organism evidence="7 8">
    <name type="scientific">Aequitasia blattaphilus</name>
    <dbReference type="NCBI Taxonomy" id="2949332"/>
    <lineage>
        <taxon>Bacteria</taxon>
        <taxon>Bacillati</taxon>
        <taxon>Bacillota</taxon>
        <taxon>Clostridia</taxon>
        <taxon>Lachnospirales</taxon>
        <taxon>Lachnospiraceae</taxon>
        <taxon>Aequitasia</taxon>
    </lineage>
</organism>
<dbReference type="PRINTS" id="PR00176">
    <property type="entry name" value="NANEUSMPORT"/>
</dbReference>
<feature type="transmembrane region" description="Helical" evidence="6">
    <location>
        <begin position="387"/>
        <end position="405"/>
    </location>
</feature>
<dbReference type="SUPFAM" id="SSF161070">
    <property type="entry name" value="SNF-like"/>
    <property type="match status" value="1"/>
</dbReference>
<evidence type="ECO:0000256" key="4">
    <source>
        <dbReference type="ARBA" id="ARBA00022989"/>
    </source>
</evidence>
<comment type="caution">
    <text evidence="7">The sequence shown here is derived from an EMBL/GenBank/DDBJ whole genome shotgun (WGS) entry which is preliminary data.</text>
</comment>
<keyword evidence="5 6" id="KW-0472">Membrane</keyword>
<keyword evidence="3 6" id="KW-0812">Transmembrane</keyword>
<feature type="transmembrane region" description="Helical" evidence="6">
    <location>
        <begin position="342"/>
        <end position="367"/>
    </location>
</feature>
<evidence type="ECO:0000313" key="7">
    <source>
        <dbReference type="EMBL" id="MCP1102749.1"/>
    </source>
</evidence>
<dbReference type="PANTHER" id="PTHR42948:SF1">
    <property type="entry name" value="TRANSPORTER"/>
    <property type="match status" value="1"/>
</dbReference>
<dbReference type="NCBIfam" id="NF037979">
    <property type="entry name" value="Na_transp"/>
    <property type="match status" value="1"/>
</dbReference>
<dbReference type="RefSeq" id="WP_262066535.1">
    <property type="nucleotide sequence ID" value="NZ_JAMXOD010000013.1"/>
</dbReference>
<accession>A0ABT1EAA0</accession>
<feature type="transmembrane region" description="Helical" evidence="6">
    <location>
        <begin position="251"/>
        <end position="272"/>
    </location>
</feature>
<evidence type="ECO:0000313" key="8">
    <source>
        <dbReference type="Proteomes" id="UP001523566"/>
    </source>
</evidence>
<sequence>MDEKKKQAQWGSRFGYIMVAAGAAIGLGNIWRFPYLAYGGGGGIFILVYLILIFIMGHPMVEMETAIGRYGRGNVAAAFGKFKKKYKFIGIVAILCTTLIDIYYIVVGGWVLKYAVSYVIGTDFGVDTQIYFNEFTSSTASPIIYTGILMIIVAFLLFFGITNLVEKVTKIIMPALFILLIICGVWAIFATPGAVEGLKYYLIPDFSKMSVKVFADAATQVLFSVGIGWGIFVTLGASLPAENNIKKDSMWVTICDTAVAILAGFVIIPSAFGAGVDVASGPSLIFVVMTQIFDKLPGGRIIGLFFFLSLIFAVLSTLFTIIEIPVKWFEETVKISHKKATVIVSLIIFAGGTIVSLGFGILSHISLPWLDVSGIAHYNLYDWLDTFTAYVLLPLGCLLTCFYIWRVWGFDNYEKELTADGRDGKLSGYQKVLSAVVIPVLMIIIILNCFGFIK</sequence>
<feature type="transmembrane region" description="Helical" evidence="6">
    <location>
        <begin position="12"/>
        <end position="31"/>
    </location>
</feature>
<keyword evidence="2" id="KW-0813">Transport</keyword>
<dbReference type="InterPro" id="IPR037272">
    <property type="entry name" value="SNS_sf"/>
</dbReference>
<feature type="transmembrane region" description="Helical" evidence="6">
    <location>
        <begin position="217"/>
        <end position="239"/>
    </location>
</feature>
<keyword evidence="8" id="KW-1185">Reference proteome</keyword>
<protein>
    <submittedName>
        <fullName evidence="7">Sodium-dependent transporter</fullName>
    </submittedName>
</protein>
<gene>
    <name evidence="7" type="ORF">NK125_10000</name>
</gene>
<feature type="transmembrane region" description="Helical" evidence="6">
    <location>
        <begin position="88"/>
        <end position="112"/>
    </location>
</feature>
<evidence type="ECO:0000256" key="2">
    <source>
        <dbReference type="ARBA" id="ARBA00022448"/>
    </source>
</evidence>
<evidence type="ECO:0000256" key="1">
    <source>
        <dbReference type="ARBA" id="ARBA00004141"/>
    </source>
</evidence>
<evidence type="ECO:0000256" key="5">
    <source>
        <dbReference type="ARBA" id="ARBA00023136"/>
    </source>
</evidence>